<name>A0A067ZKC7_9CAUD</name>
<dbReference type="KEGG" id="vg:20284239"/>
<dbReference type="Proteomes" id="UP000027388">
    <property type="component" value="Segment"/>
</dbReference>
<organism evidence="2 3">
    <name type="scientific">Escherichia phage vB_EcoM_PhAPEC2</name>
    <dbReference type="NCBI Taxonomy" id="1391224"/>
    <lineage>
        <taxon>Viruses</taxon>
        <taxon>Duplodnaviria</taxon>
        <taxon>Heunggongvirae</taxon>
        <taxon>Uroviricota</taxon>
        <taxon>Caudoviricetes</taxon>
        <taxon>Pantevenvirales</taxon>
        <taxon>Straboviridae</taxon>
        <taxon>Tevenvirinae</taxon>
        <taxon>Mosigvirus</taxon>
        <taxon>Mosigvirus phapec2</taxon>
    </lineage>
</organism>
<keyword evidence="3" id="KW-1185">Reference proteome</keyword>
<protein>
    <recommendedName>
        <fullName evidence="4">Thioredoxin</fullName>
    </recommendedName>
</protein>
<dbReference type="Pfam" id="PF23882">
    <property type="entry name" value="DUF7235"/>
    <property type="match status" value="1"/>
</dbReference>
<dbReference type="EMBL" id="KF562341">
    <property type="protein sequence ID" value="AHV82792.1"/>
    <property type="molecule type" value="Genomic_DNA"/>
</dbReference>
<proteinExistence type="predicted"/>
<evidence type="ECO:0000313" key="3">
    <source>
        <dbReference type="Proteomes" id="UP000027388"/>
    </source>
</evidence>
<evidence type="ECO:0000313" key="2">
    <source>
        <dbReference type="EMBL" id="AHV82792.1"/>
    </source>
</evidence>
<dbReference type="InterPro" id="IPR055659">
    <property type="entry name" value="DUF7235"/>
</dbReference>
<dbReference type="RefSeq" id="YP_009056675.1">
    <property type="nucleotide sequence ID" value="NC_024794.1"/>
</dbReference>
<evidence type="ECO:0000256" key="1">
    <source>
        <dbReference type="SAM" id="Coils"/>
    </source>
</evidence>
<keyword evidence="1" id="KW-0175">Coiled coil</keyword>
<dbReference type="GeneID" id="20284239"/>
<gene>
    <name evidence="2" type="ORF">PhAPEC2_83</name>
</gene>
<evidence type="ECO:0008006" key="4">
    <source>
        <dbReference type="Google" id="ProtNLM"/>
    </source>
</evidence>
<sequence>MASITRRELIKEFTSNAYTTGPNPIRMPVKTPEEIEEICSYYGITSRKFTQFECVTNTPVKEFIKNGEFSRLLAKQKLRNFCIGGYGQYFAKQFRNNLNNLMAIASRIRPQAINMKHLKYTYDKLEIMVISENEFTLTYKPKNDNVARVFHQALEVLGDNIHQIKAIYSRELNIIDIIKNKGHIAIQARVSIGKKVPAPWWHKDSEYYQNLKKENATFEGNITATPVGNAEVLSAYSPAQPDMFKCLPNVCKLSAVKLNVSNDLLPAEDYHYNQIKATVDQLSVELDKAQAKLRDAQSVVTNLQLQYSKLFNAMNALKS</sequence>
<feature type="coiled-coil region" evidence="1">
    <location>
        <begin position="272"/>
        <end position="306"/>
    </location>
</feature>
<reference evidence="2 3" key="1">
    <citation type="journal article" date="2014" name="Vet. Microbiol.">
        <title>A cocktail of in vitro efficient phages is not a guarantee for in vivo therapeutic results against avian colibacillosis.</title>
        <authorList>
            <person name="Tsonos J."/>
            <person name="Oosterik L.H."/>
            <person name="Tuntufye H.N."/>
            <person name="Klumpp J."/>
            <person name="Butaye P."/>
            <person name="De Greve H."/>
            <person name="Hernalsteens J.P."/>
            <person name="Lavigne R."/>
            <person name="Goddeeris B.M."/>
        </authorList>
    </citation>
    <scope>NUCLEOTIDE SEQUENCE [LARGE SCALE GENOMIC DNA]</scope>
</reference>
<accession>A0A067ZKC7</accession>